<dbReference type="InterPro" id="IPR052030">
    <property type="entry name" value="Peptidase_M20/M20A_hydrolases"/>
</dbReference>
<dbReference type="PANTHER" id="PTHR30575">
    <property type="entry name" value="PEPTIDASE M20"/>
    <property type="match status" value="1"/>
</dbReference>
<dbReference type="InterPro" id="IPR017439">
    <property type="entry name" value="Amidohydrolase"/>
</dbReference>
<dbReference type="NCBIfam" id="TIGR01891">
    <property type="entry name" value="amidohydrolases"/>
    <property type="match status" value="1"/>
</dbReference>
<dbReference type="RefSeq" id="WP_406786471.1">
    <property type="nucleotide sequence ID" value="NZ_JBJIAA010000003.1"/>
</dbReference>
<dbReference type="SUPFAM" id="SSF53187">
    <property type="entry name" value="Zn-dependent exopeptidases"/>
    <property type="match status" value="1"/>
</dbReference>
<organism evidence="1 2">
    <name type="scientific">Clostridium neuense</name>
    <dbReference type="NCBI Taxonomy" id="1728934"/>
    <lineage>
        <taxon>Bacteria</taxon>
        <taxon>Bacillati</taxon>
        <taxon>Bacillota</taxon>
        <taxon>Clostridia</taxon>
        <taxon>Eubacteriales</taxon>
        <taxon>Clostridiaceae</taxon>
        <taxon>Clostridium</taxon>
    </lineage>
</organism>
<dbReference type="Gene3D" id="3.30.70.360">
    <property type="match status" value="1"/>
</dbReference>
<dbReference type="InterPro" id="IPR017145">
    <property type="entry name" value="Aminobenzoyl-glu_utiliz_pB"/>
</dbReference>
<keyword evidence="2" id="KW-1185">Reference proteome</keyword>
<dbReference type="Proteomes" id="UP001623592">
    <property type="component" value="Unassembled WGS sequence"/>
</dbReference>
<dbReference type="SUPFAM" id="SSF55031">
    <property type="entry name" value="Bacterial exopeptidase dimerisation domain"/>
    <property type="match status" value="1"/>
</dbReference>
<dbReference type="PANTHER" id="PTHR30575:SF0">
    <property type="entry name" value="XAA-ARG DIPEPTIDASE"/>
    <property type="match status" value="1"/>
</dbReference>
<evidence type="ECO:0000313" key="2">
    <source>
        <dbReference type="Proteomes" id="UP001623592"/>
    </source>
</evidence>
<comment type="caution">
    <text evidence="1">The sequence shown here is derived from an EMBL/GenBank/DDBJ whole genome shotgun (WGS) entry which is preliminary data.</text>
</comment>
<dbReference type="Gene3D" id="3.40.630.10">
    <property type="entry name" value="Zn peptidases"/>
    <property type="match status" value="1"/>
</dbReference>
<dbReference type="PIRSF" id="PIRSF037227">
    <property type="entry name" value="Aminobenzoyl-glu_utiliz_pB"/>
    <property type="match status" value="1"/>
</dbReference>
<sequence>MYANDKIWEFAETRFQEYRSSKLLCDILEKEGFFITKAVAGMDTAFVATFGNGKPKIGILGEYDALYNLSQKANIDEKQAVVENGNGHGCGHNALGVGALAAVVAVKDYMVKNNLKGTICYFGCPGEEGGSGKTYMVREKVFSDIDAAFTWHPSDVTGVVEGSTLANIQAYVRFYGKSAHAAACPHLGRSALDAVELMNVGINYLREHVIEDARMHYALTNGGGLSPNVVQAFAEELLLVRAPKMSQAKEIYERVKSIAKGAALMTGTKVEIIFDKAASNVIVNDTLNKVMYEKLLELEPIKLIKEEEEFAKKIKNTLGDEEKASGKFIVDSVKEYKFTEKAAPGSTDVGDVSFVVPTAQINTSCWASGTAGHSWQVVSQGKCSYLHKAMLLAGKAMALSALELFENDEIITKAKAELKERLNGEEYVCPIPADVKPHLKVE</sequence>
<accession>A0ABW8TD55</accession>
<dbReference type="EMBL" id="JBJIAA010000003">
    <property type="protein sequence ID" value="MFL0249590.1"/>
    <property type="molecule type" value="Genomic_DNA"/>
</dbReference>
<proteinExistence type="predicted"/>
<dbReference type="Pfam" id="PF01546">
    <property type="entry name" value="Peptidase_M20"/>
    <property type="match status" value="1"/>
</dbReference>
<protein>
    <submittedName>
        <fullName evidence="1">M20 family metallopeptidase</fullName>
    </submittedName>
</protein>
<name>A0ABW8TD55_9CLOT</name>
<evidence type="ECO:0000313" key="1">
    <source>
        <dbReference type="EMBL" id="MFL0249590.1"/>
    </source>
</evidence>
<dbReference type="InterPro" id="IPR036264">
    <property type="entry name" value="Bact_exopeptidase_dim_dom"/>
</dbReference>
<reference evidence="1 2" key="1">
    <citation type="submission" date="2024-11" db="EMBL/GenBank/DDBJ databases">
        <authorList>
            <person name="Heng Y.C."/>
            <person name="Lim A.C.H."/>
            <person name="Lee J.K.Y."/>
            <person name="Kittelmann S."/>
        </authorList>
    </citation>
    <scope>NUCLEOTIDE SEQUENCE [LARGE SCALE GENOMIC DNA]</scope>
    <source>
        <strain evidence="1 2">WILCCON 0114</strain>
    </source>
</reference>
<dbReference type="CDD" id="cd05673">
    <property type="entry name" value="M20_Acy1L2_AbgB"/>
    <property type="match status" value="1"/>
</dbReference>
<gene>
    <name evidence="1" type="ORF">ACJDT4_04080</name>
</gene>
<dbReference type="InterPro" id="IPR002933">
    <property type="entry name" value="Peptidase_M20"/>
</dbReference>